<organism evidence="2 3">
    <name type="scientific">Paenibacillus monticola</name>
    <dbReference type="NCBI Taxonomy" id="2666075"/>
    <lineage>
        <taxon>Bacteria</taxon>
        <taxon>Bacillati</taxon>
        <taxon>Bacillota</taxon>
        <taxon>Bacilli</taxon>
        <taxon>Bacillales</taxon>
        <taxon>Paenibacillaceae</taxon>
        <taxon>Paenibacillus</taxon>
    </lineage>
</organism>
<gene>
    <name evidence="2" type="ORF">GJB61_17200</name>
</gene>
<protein>
    <submittedName>
        <fullName evidence="2">VOC family protein</fullName>
    </submittedName>
</protein>
<dbReference type="CDD" id="cd06587">
    <property type="entry name" value="VOC"/>
    <property type="match status" value="1"/>
</dbReference>
<dbReference type="Proteomes" id="UP000463051">
    <property type="component" value="Unassembled WGS sequence"/>
</dbReference>
<dbReference type="SUPFAM" id="SSF54593">
    <property type="entry name" value="Glyoxalase/Bleomycin resistance protein/Dihydroxybiphenyl dioxygenase"/>
    <property type="match status" value="1"/>
</dbReference>
<sequence length="131" mass="14637">MKLSLNWITLRVRDLEKSLHFYHSILGLPIERRFVSNGKQIVMLGSAGQPKIELIQGNDQILKLDCGVSVGFEIESLDAAIEHLTSQGIPIERGPITPNPHLRFFYVLDPDGFEVQLAKHSQSGAFQDNNA</sequence>
<dbReference type="PANTHER" id="PTHR36113">
    <property type="entry name" value="LYASE, PUTATIVE-RELATED-RELATED"/>
    <property type="match status" value="1"/>
</dbReference>
<proteinExistence type="predicted"/>
<dbReference type="InterPro" id="IPR029068">
    <property type="entry name" value="Glyas_Bleomycin-R_OHBP_Dase"/>
</dbReference>
<reference evidence="2 3" key="1">
    <citation type="submission" date="2019-11" db="EMBL/GenBank/DDBJ databases">
        <title>Paenibacillus monticola sp. nov., a novel PGPR strain isolated from mountain sample in China.</title>
        <authorList>
            <person name="Zhao Q."/>
            <person name="Li H.-P."/>
            <person name="Zhang J.-L."/>
        </authorList>
    </citation>
    <scope>NUCLEOTIDE SEQUENCE [LARGE SCALE GENOMIC DNA]</scope>
    <source>
        <strain evidence="2 3">LC-T2</strain>
    </source>
</reference>
<dbReference type="AlphaFoldDB" id="A0A7X2H725"/>
<dbReference type="EMBL" id="WJXB01000006">
    <property type="protein sequence ID" value="MRN54722.1"/>
    <property type="molecule type" value="Genomic_DNA"/>
</dbReference>
<dbReference type="PANTHER" id="PTHR36113:SF1">
    <property type="entry name" value="GLYOXALASE_BLEOMYCIN RESISTANCE PROTEIN_DIOXYGENASE"/>
    <property type="match status" value="1"/>
</dbReference>
<evidence type="ECO:0000259" key="1">
    <source>
        <dbReference type="PROSITE" id="PS51819"/>
    </source>
</evidence>
<dbReference type="InterPro" id="IPR037523">
    <property type="entry name" value="VOC_core"/>
</dbReference>
<comment type="caution">
    <text evidence="2">The sequence shown here is derived from an EMBL/GenBank/DDBJ whole genome shotgun (WGS) entry which is preliminary data.</text>
</comment>
<dbReference type="PROSITE" id="PS51819">
    <property type="entry name" value="VOC"/>
    <property type="match status" value="1"/>
</dbReference>
<name>A0A7X2H725_9BACL</name>
<dbReference type="Pfam" id="PF00903">
    <property type="entry name" value="Glyoxalase"/>
    <property type="match status" value="1"/>
</dbReference>
<evidence type="ECO:0000313" key="2">
    <source>
        <dbReference type="EMBL" id="MRN54722.1"/>
    </source>
</evidence>
<keyword evidence="3" id="KW-1185">Reference proteome</keyword>
<dbReference type="Gene3D" id="3.10.180.10">
    <property type="entry name" value="2,3-Dihydroxybiphenyl 1,2-Dioxygenase, domain 1"/>
    <property type="match status" value="1"/>
</dbReference>
<accession>A0A7X2H725</accession>
<feature type="domain" description="VOC" evidence="1">
    <location>
        <begin position="4"/>
        <end position="120"/>
    </location>
</feature>
<dbReference type="InterPro" id="IPR004360">
    <property type="entry name" value="Glyas_Fos-R_dOase_dom"/>
</dbReference>
<dbReference type="RefSeq" id="WP_154120085.1">
    <property type="nucleotide sequence ID" value="NZ_WJXB01000006.1"/>
</dbReference>
<dbReference type="InterPro" id="IPR051332">
    <property type="entry name" value="Fosfomycin_Res_Enzymes"/>
</dbReference>
<evidence type="ECO:0000313" key="3">
    <source>
        <dbReference type="Proteomes" id="UP000463051"/>
    </source>
</evidence>